<feature type="region of interest" description="Disordered" evidence="1">
    <location>
        <begin position="296"/>
        <end position="332"/>
    </location>
</feature>
<feature type="compositionally biased region" description="Acidic residues" evidence="1">
    <location>
        <begin position="195"/>
        <end position="207"/>
    </location>
</feature>
<dbReference type="EMBL" id="MCFF01000057">
    <property type="protein sequence ID" value="ORZ04407.1"/>
    <property type="molecule type" value="Genomic_DNA"/>
</dbReference>
<comment type="caution">
    <text evidence="2">The sequence shown here is derived from an EMBL/GenBank/DDBJ whole genome shotgun (WGS) entry which is preliminary data.</text>
</comment>
<proteinExistence type="predicted"/>
<evidence type="ECO:0000256" key="1">
    <source>
        <dbReference type="SAM" id="MobiDB-lite"/>
    </source>
</evidence>
<organism evidence="2 3">
    <name type="scientific">Lobosporangium transversale</name>
    <dbReference type="NCBI Taxonomy" id="64571"/>
    <lineage>
        <taxon>Eukaryota</taxon>
        <taxon>Fungi</taxon>
        <taxon>Fungi incertae sedis</taxon>
        <taxon>Mucoromycota</taxon>
        <taxon>Mortierellomycotina</taxon>
        <taxon>Mortierellomycetes</taxon>
        <taxon>Mortierellales</taxon>
        <taxon>Mortierellaceae</taxon>
        <taxon>Lobosporangium</taxon>
    </lineage>
</organism>
<feature type="compositionally biased region" description="Polar residues" evidence="1">
    <location>
        <begin position="216"/>
        <end position="228"/>
    </location>
</feature>
<dbReference type="GeneID" id="33570023"/>
<dbReference type="InParanoid" id="A0A1Y2GCW0"/>
<dbReference type="AlphaFoldDB" id="A0A1Y2GCW0"/>
<evidence type="ECO:0000313" key="2">
    <source>
        <dbReference type="EMBL" id="ORZ04407.1"/>
    </source>
</evidence>
<dbReference type="Proteomes" id="UP000193648">
    <property type="component" value="Unassembled WGS sequence"/>
</dbReference>
<gene>
    <name evidence="2" type="ORF">BCR41DRAFT_389966</name>
</gene>
<evidence type="ECO:0000313" key="3">
    <source>
        <dbReference type="Proteomes" id="UP000193648"/>
    </source>
</evidence>
<dbReference type="OrthoDB" id="2442149at2759"/>
<protein>
    <submittedName>
        <fullName evidence="2">Uncharacterized protein</fullName>
    </submittedName>
</protein>
<feature type="region of interest" description="Disordered" evidence="1">
    <location>
        <begin position="193"/>
        <end position="234"/>
    </location>
</feature>
<dbReference type="RefSeq" id="XP_021876515.1">
    <property type="nucleotide sequence ID" value="XM_022028180.1"/>
</dbReference>
<reference evidence="2 3" key="1">
    <citation type="submission" date="2016-07" db="EMBL/GenBank/DDBJ databases">
        <title>Pervasive Adenine N6-methylation of Active Genes in Fungi.</title>
        <authorList>
            <consortium name="DOE Joint Genome Institute"/>
            <person name="Mondo S.J."/>
            <person name="Dannebaum R.O."/>
            <person name="Kuo R.C."/>
            <person name="Labutti K."/>
            <person name="Haridas S."/>
            <person name="Kuo A."/>
            <person name="Salamov A."/>
            <person name="Ahrendt S.R."/>
            <person name="Lipzen A."/>
            <person name="Sullivan W."/>
            <person name="Andreopoulos W.B."/>
            <person name="Clum A."/>
            <person name="Lindquist E."/>
            <person name="Daum C."/>
            <person name="Ramamoorthy G.K."/>
            <person name="Gryganskyi A."/>
            <person name="Culley D."/>
            <person name="Magnuson J.K."/>
            <person name="James T.Y."/>
            <person name="O'Malley M.A."/>
            <person name="Stajich J.E."/>
            <person name="Spatafora J.W."/>
            <person name="Visel A."/>
            <person name="Grigoriev I.V."/>
        </authorList>
    </citation>
    <scope>NUCLEOTIDE SEQUENCE [LARGE SCALE GENOMIC DNA]</scope>
    <source>
        <strain evidence="2 3">NRRL 3116</strain>
    </source>
</reference>
<sequence>MNSLASHQPAPPPLIIPRRRLSVHQRQGLTSSPTSLDTERVDPIHYYYYPTVASFANGSYPPTLYAFEANSATSEDSLIKASVFDHTAAGNNNPSMSIPTANNAYSFSSGTSAGSAATRGPARRRHSVANGAPWATIGPTATLPPRHALHMPVMKVDPAIWRSEQHQREIYRLMHEGREVEVMRRRGIRNVMDTTTEEDEQNDEDSGGDMLGVEQTAETHGGSSQSLGEQEKTRQEWAKIVAEQTKEYEMILQQQLQQQYANNNENLQRRNTWPRLLEQQQLQLKMPSDVLHPIVGSSSGSFQQQHQLPVPGQQVQGPSQRQDGHGFSTSMFGPLSSSTAWSAAPTFAIDTRKPSFMAYRG</sequence>
<feature type="compositionally biased region" description="Low complexity" evidence="1">
    <location>
        <begin position="296"/>
        <end position="321"/>
    </location>
</feature>
<accession>A0A1Y2GCW0</accession>
<name>A0A1Y2GCW0_9FUNG</name>
<keyword evidence="3" id="KW-1185">Reference proteome</keyword>